<dbReference type="GO" id="GO:0009279">
    <property type="term" value="C:cell outer membrane"/>
    <property type="evidence" value="ECO:0007669"/>
    <property type="project" value="UniProtKB-SubCell"/>
</dbReference>
<comment type="subcellular location">
    <subcellularLocation>
        <location evidence="1">Cell outer membrane</location>
    </subcellularLocation>
</comment>
<name>A0A1G6IJJ7_9GAMM</name>
<dbReference type="Pfam" id="PF02321">
    <property type="entry name" value="OEP"/>
    <property type="match status" value="1"/>
</dbReference>
<sequence>MQNFHFLKPMVINTFNLRFNLPKYFILVAGLTYLSHGFAYDLSYAQAEKQTLQLSYTTQASQNLQHASQLNADAVKHAGLPSVSLNVRAYAFRAEQSVPLTTLKNNINQSVSQNLNSQISTVGNQLGINSDVIGQISQAADQNISDGIQNLIPDQTNIVVKDHDIRPTVSVIMPLYTGGLITSTKNLAALQASRGEITVQQQEDNQRFEVIQNYFNVQLQKKLVEIAQFNTNAMQTHVNNAIKLEQQGFISKGQRMQFEVAYNNALRTLDGLQIQLKQSKYVLQQLLHMPQDLNLTTALFINRSMSQPLTEIYNQIDHKSTLLRKMKMDTQLAEQNIKIQRASQKPSIYAFGEYVIDHKENWVVGIAARYNLFSGIDHKKQVQAAELQRDASSLATERTKQELQNLIFKAYTTMESAQHTQRLIEENMQAAQENLRIQSLSFKENMGTATQVVDAENIYYAMQAESAMNAYKYILALATLLQANGSIQQFPQYLNQSNTVFIH</sequence>
<reference evidence="10" key="1">
    <citation type="submission" date="2016-09" db="EMBL/GenBank/DDBJ databases">
        <authorList>
            <person name="Varghese N."/>
            <person name="Submissions S."/>
        </authorList>
    </citation>
    <scope>NUCLEOTIDE SEQUENCE [LARGE SCALE GENOMIC DNA]</scope>
    <source>
        <strain evidence="10">ANC 4422</strain>
    </source>
</reference>
<dbReference type="GO" id="GO:1990281">
    <property type="term" value="C:efflux pump complex"/>
    <property type="evidence" value="ECO:0007669"/>
    <property type="project" value="TreeGrafter"/>
</dbReference>
<feature type="coiled-coil region" evidence="8">
    <location>
        <begin position="384"/>
        <end position="434"/>
    </location>
</feature>
<dbReference type="SUPFAM" id="SSF56954">
    <property type="entry name" value="Outer membrane efflux proteins (OEP)"/>
    <property type="match status" value="1"/>
</dbReference>
<evidence type="ECO:0000256" key="2">
    <source>
        <dbReference type="ARBA" id="ARBA00007613"/>
    </source>
</evidence>
<protein>
    <submittedName>
        <fullName evidence="9">Outer membrane protein TolC</fullName>
    </submittedName>
</protein>
<dbReference type="PANTHER" id="PTHR30026">
    <property type="entry name" value="OUTER MEMBRANE PROTEIN TOLC"/>
    <property type="match status" value="1"/>
</dbReference>
<evidence type="ECO:0000313" key="9">
    <source>
        <dbReference type="EMBL" id="SDC05896.1"/>
    </source>
</evidence>
<dbReference type="GO" id="GO:0015288">
    <property type="term" value="F:porin activity"/>
    <property type="evidence" value="ECO:0007669"/>
    <property type="project" value="TreeGrafter"/>
</dbReference>
<accession>A0A1G6IJJ7</accession>
<keyword evidence="6" id="KW-0472">Membrane</keyword>
<keyword evidence="5" id="KW-0812">Transmembrane</keyword>
<dbReference type="InterPro" id="IPR051906">
    <property type="entry name" value="TolC-like"/>
</dbReference>
<dbReference type="Proteomes" id="UP000242501">
    <property type="component" value="Unassembled WGS sequence"/>
</dbReference>
<evidence type="ECO:0000256" key="8">
    <source>
        <dbReference type="SAM" id="Coils"/>
    </source>
</evidence>
<dbReference type="Gene3D" id="1.20.1600.10">
    <property type="entry name" value="Outer membrane efflux proteins (OEP)"/>
    <property type="match status" value="1"/>
</dbReference>
<comment type="similarity">
    <text evidence="2">Belongs to the outer membrane factor (OMF) (TC 1.B.17) family.</text>
</comment>
<proteinExistence type="inferred from homology"/>
<dbReference type="PANTHER" id="PTHR30026:SF5">
    <property type="entry name" value="ABC-TYPE EFFLUX SYSTEM SECRETIN COMPONENT"/>
    <property type="match status" value="1"/>
</dbReference>
<evidence type="ECO:0000256" key="7">
    <source>
        <dbReference type="ARBA" id="ARBA00023237"/>
    </source>
</evidence>
<keyword evidence="3" id="KW-0813">Transport</keyword>
<dbReference type="STRING" id="1219383.SAMN05421733_108128"/>
<dbReference type="AlphaFoldDB" id="A0A1G6IJJ7"/>
<evidence type="ECO:0000256" key="1">
    <source>
        <dbReference type="ARBA" id="ARBA00004442"/>
    </source>
</evidence>
<organism evidence="9 10">
    <name type="scientific">Acinetobacter boissieri</name>
    <dbReference type="NCBI Taxonomy" id="1219383"/>
    <lineage>
        <taxon>Bacteria</taxon>
        <taxon>Pseudomonadati</taxon>
        <taxon>Pseudomonadota</taxon>
        <taxon>Gammaproteobacteria</taxon>
        <taxon>Moraxellales</taxon>
        <taxon>Moraxellaceae</taxon>
        <taxon>Acinetobacter</taxon>
    </lineage>
</organism>
<dbReference type="GO" id="GO:0015562">
    <property type="term" value="F:efflux transmembrane transporter activity"/>
    <property type="evidence" value="ECO:0007669"/>
    <property type="project" value="InterPro"/>
</dbReference>
<keyword evidence="8" id="KW-0175">Coiled coil</keyword>
<keyword evidence="7" id="KW-0998">Cell outer membrane</keyword>
<evidence type="ECO:0000256" key="3">
    <source>
        <dbReference type="ARBA" id="ARBA00022448"/>
    </source>
</evidence>
<gene>
    <name evidence="9" type="ORF">SAMN05421733_108128</name>
</gene>
<keyword evidence="4" id="KW-1134">Transmembrane beta strand</keyword>
<keyword evidence="10" id="KW-1185">Reference proteome</keyword>
<evidence type="ECO:0000256" key="6">
    <source>
        <dbReference type="ARBA" id="ARBA00023136"/>
    </source>
</evidence>
<evidence type="ECO:0000313" key="10">
    <source>
        <dbReference type="Proteomes" id="UP000242501"/>
    </source>
</evidence>
<evidence type="ECO:0000256" key="4">
    <source>
        <dbReference type="ARBA" id="ARBA00022452"/>
    </source>
</evidence>
<dbReference type="InterPro" id="IPR003423">
    <property type="entry name" value="OMP_efflux"/>
</dbReference>
<dbReference type="EMBL" id="FMYL01000008">
    <property type="protein sequence ID" value="SDC05896.1"/>
    <property type="molecule type" value="Genomic_DNA"/>
</dbReference>
<evidence type="ECO:0000256" key="5">
    <source>
        <dbReference type="ARBA" id="ARBA00022692"/>
    </source>
</evidence>